<dbReference type="InterPro" id="IPR003615">
    <property type="entry name" value="HNH_nuc"/>
</dbReference>
<sequence>MNLMSFLEAAAGDALAMLAGFDMEQAVALGMQPNRARSLADVHSTYLAPTHAHKQQAKAVSLVREAGLSLDHLVYLEGYLKQLPVRERGAKRLEALDAVAKARPKNYNAFTRTVKAAVPIEQKPPEETAKFGRGRMGLAPILLWMDEHDAADIYHAASEHTDPDKPLGPQLLKNLVGIFRANTGEGAEGAMPVPFSVPRPIVSVPLADWVAIHEGEGDEVTLGLSDGTTMTGAEFIERFVATAENHLEIALVKPGYGAVNLYDTSRFANDKQRTLASLVNPVCPWPGCKSPAARNQAHHVTPWKQGGPTNLSNLVMVCRYHNYVNDDDVGKQKRGRIEIRDGEGVWVSPGGVPVSNDYHPYGVMRTV</sequence>
<keyword evidence="2" id="KW-0540">Nuclease</keyword>
<keyword evidence="2" id="KW-0378">Hydrolase</keyword>
<evidence type="ECO:0000313" key="2">
    <source>
        <dbReference type="EMBL" id="MCP1388064.1"/>
    </source>
</evidence>
<accession>A0ABT1G216</accession>
<reference evidence="2" key="1">
    <citation type="submission" date="2022-05" db="EMBL/GenBank/DDBJ databases">
        <title>Corynebacterium sp. TA-R-1 sp. nov., isolated from human feces.</title>
        <authorList>
            <person name="Shamsuzzaman M."/>
            <person name="Dahal R.H."/>
        </authorList>
    </citation>
    <scope>NUCLEOTIDE SEQUENCE</scope>
    <source>
        <strain evidence="2">TA-R-1</strain>
    </source>
</reference>
<dbReference type="CDD" id="cd00085">
    <property type="entry name" value="HNHc"/>
    <property type="match status" value="1"/>
</dbReference>
<dbReference type="Gene3D" id="1.10.30.50">
    <property type="match status" value="1"/>
</dbReference>
<dbReference type="GO" id="GO:0004519">
    <property type="term" value="F:endonuclease activity"/>
    <property type="evidence" value="ECO:0007669"/>
    <property type="project" value="UniProtKB-KW"/>
</dbReference>
<organism evidence="2 3">
    <name type="scientific">Corynebacterium stercoris</name>
    <dbReference type="NCBI Taxonomy" id="2943490"/>
    <lineage>
        <taxon>Bacteria</taxon>
        <taxon>Bacillati</taxon>
        <taxon>Actinomycetota</taxon>
        <taxon>Actinomycetes</taxon>
        <taxon>Mycobacteriales</taxon>
        <taxon>Corynebacteriaceae</taxon>
        <taxon>Corynebacterium</taxon>
    </lineage>
</organism>
<dbReference type="Proteomes" id="UP001204000">
    <property type="component" value="Unassembled WGS sequence"/>
</dbReference>
<keyword evidence="3" id="KW-1185">Reference proteome</keyword>
<gene>
    <name evidence="2" type="ORF">M5J20_07645</name>
</gene>
<dbReference type="Pfam" id="PF01844">
    <property type="entry name" value="HNH"/>
    <property type="match status" value="1"/>
</dbReference>
<keyword evidence="2" id="KW-0255">Endonuclease</keyword>
<dbReference type="EMBL" id="JAMFTQ010000008">
    <property type="protein sequence ID" value="MCP1388064.1"/>
    <property type="molecule type" value="Genomic_DNA"/>
</dbReference>
<proteinExistence type="predicted"/>
<protein>
    <submittedName>
        <fullName evidence="2">HNH endonuclease</fullName>
    </submittedName>
</protein>
<feature type="domain" description="HNH nuclease" evidence="1">
    <location>
        <begin position="270"/>
        <end position="323"/>
    </location>
</feature>
<evidence type="ECO:0000259" key="1">
    <source>
        <dbReference type="SMART" id="SM00507"/>
    </source>
</evidence>
<dbReference type="InterPro" id="IPR002711">
    <property type="entry name" value="HNH"/>
</dbReference>
<name>A0ABT1G216_9CORY</name>
<dbReference type="SMART" id="SM00507">
    <property type="entry name" value="HNHc"/>
    <property type="match status" value="1"/>
</dbReference>
<evidence type="ECO:0000313" key="3">
    <source>
        <dbReference type="Proteomes" id="UP001204000"/>
    </source>
</evidence>
<dbReference type="RefSeq" id="WP_253578173.1">
    <property type="nucleotide sequence ID" value="NZ_JAMFTQ010000008.1"/>
</dbReference>
<comment type="caution">
    <text evidence="2">The sequence shown here is derived from an EMBL/GenBank/DDBJ whole genome shotgun (WGS) entry which is preliminary data.</text>
</comment>